<dbReference type="InterPro" id="IPR027094">
    <property type="entry name" value="Mitofusin_fam"/>
</dbReference>
<proteinExistence type="predicted"/>
<evidence type="ECO:0000256" key="4">
    <source>
        <dbReference type="ARBA" id="ARBA00023134"/>
    </source>
</evidence>
<dbReference type="InterPro" id="IPR027417">
    <property type="entry name" value="P-loop_NTPase"/>
</dbReference>
<dbReference type="InterPro" id="IPR045063">
    <property type="entry name" value="Dynamin_N"/>
</dbReference>
<keyword evidence="2" id="KW-0547">Nucleotide-binding</keyword>
<dbReference type="Gene3D" id="3.30.870.30">
    <property type="entry name" value="MITD, C-terminal phospholipase D-like domain"/>
    <property type="match status" value="1"/>
</dbReference>
<sequence length="976" mass="109043">MLVKSPKQVRDDIRALTQHLDQVREALLKRSDVQIAQIGKECKRTADVLGDLLKTQELPTDYKVALVGRFKTGKSSFVNELLGARLASEDTNPETAAITIFRHGEHVKATVRFTPQEEWVKLQTLFAEDPKHVDAHRVKMWNSFGKPKKTKDGETEEAFDLDALQRQYIKPGGVSVEIALSSDGTKKAETEFRRSLKEFTSGAKPHHCLVHGIEITSPASILDEGVLLIDTPGLDDTERFRVSLTEKTVDDVDAVLFLTQSGEAYGQSEKDFLLSLLRKGTVKQLIVVITQVDLTYGKHVRTAEDNDEEPETLARRIDRERVRIAKEVAATLNDLSQDDSPAMRRYREQLGNVEIAFTSAVLHRDWKAGKPVPCAIEASDPGGVERLKSQLLRLLSTESRLALTAQNISIGARAGLLDLQSVLQTKLIAIRDIKDKEVAEQKLNTFRDEFGQASERFEGAVTQQVTLLSDRLRVKRHQHVTLIENIGLLAERQIAYFEMNDVGRHWRTRRSGYWGYMHDFQTRVANHIFPKVQQMLGEYTEIFAAFAKSFEVYLTTLAHDGARISESLELGATLPFDVTVKLRESLERSLQGAQDLIAAEELKVSSMLDDFVSDEVSERIDECRSKVANIWGAGTTRNQSTEVQDFYREVKTLLSEALETHLKTRGQEFGDFLVVEAQDAPRDALAEVQVLLEQASDNIRAAAAALVAGQKEATQALVSTIEQEFQGVLREAEALMELGNAQPNESMKLGEVPMYVAVQASEHASEPVLGEKSPTMSAAPSSDALIGAPASPQARAEDAQMVGDGWVDRVRREATQIISRFRLTDGTTGWPYEKLFEPRVLKGALRICIIDPYLAHHHQIRNLNELLLHLAESARPREIEVVTGFAPLETAAHQERAIDNTAKDLFQNFGVTLTLRRDADAHERYLVLDHGVLFKLGRGLDIYKAATGLAAYRPANRRVRETENDVFACLDHSLTK</sequence>
<evidence type="ECO:0000313" key="8">
    <source>
        <dbReference type="EMBL" id="PWF46822.1"/>
    </source>
</evidence>
<evidence type="ECO:0000259" key="6">
    <source>
        <dbReference type="Pfam" id="PF00350"/>
    </source>
</evidence>
<feature type="domain" description="MITD1 C-terminal phospholipase D-like" evidence="7">
    <location>
        <begin position="829"/>
        <end position="967"/>
    </location>
</feature>
<dbReference type="PANTHER" id="PTHR10465">
    <property type="entry name" value="TRANSMEMBRANE GTPASE FZO1"/>
    <property type="match status" value="1"/>
</dbReference>
<dbReference type="Pfam" id="PF00350">
    <property type="entry name" value="Dynamin_N"/>
    <property type="match status" value="1"/>
</dbReference>
<comment type="caution">
    <text evidence="8">The sequence shown here is derived from an EMBL/GenBank/DDBJ whole genome shotgun (WGS) entry which is preliminary data.</text>
</comment>
<dbReference type="GO" id="GO:0016020">
    <property type="term" value="C:membrane"/>
    <property type="evidence" value="ECO:0007669"/>
    <property type="project" value="UniProtKB-SubCell"/>
</dbReference>
<evidence type="ECO:0000313" key="9">
    <source>
        <dbReference type="Proteomes" id="UP000241421"/>
    </source>
</evidence>
<protein>
    <submittedName>
        <fullName evidence="8">Uncharacterized protein</fullName>
    </submittedName>
</protein>
<keyword evidence="9" id="KW-1185">Reference proteome</keyword>
<keyword evidence="4" id="KW-0342">GTP-binding</keyword>
<dbReference type="EMBL" id="PXWF02000239">
    <property type="protein sequence ID" value="PWF46822.1"/>
    <property type="molecule type" value="Genomic_DNA"/>
</dbReference>
<feature type="domain" description="Dynamin N-terminal" evidence="6">
    <location>
        <begin position="64"/>
        <end position="291"/>
    </location>
</feature>
<organism evidence="8 9">
    <name type="scientific">Massilia glaciei</name>
    <dbReference type="NCBI Taxonomy" id="1524097"/>
    <lineage>
        <taxon>Bacteria</taxon>
        <taxon>Pseudomonadati</taxon>
        <taxon>Pseudomonadota</taxon>
        <taxon>Betaproteobacteria</taxon>
        <taxon>Burkholderiales</taxon>
        <taxon>Oxalobacteraceae</taxon>
        <taxon>Telluria group</taxon>
        <taxon>Massilia</taxon>
    </lineage>
</organism>
<dbReference type="Pfam" id="PF16565">
    <property type="entry name" value="MIT_C"/>
    <property type="match status" value="1"/>
</dbReference>
<keyword evidence="5" id="KW-0472">Membrane</keyword>
<accession>A0A2U2HJD9</accession>
<evidence type="ECO:0000256" key="5">
    <source>
        <dbReference type="ARBA" id="ARBA00023136"/>
    </source>
</evidence>
<keyword evidence="3" id="KW-0378">Hydrolase</keyword>
<name>A0A2U2HJD9_9BURK</name>
<dbReference type="PANTHER" id="PTHR10465:SF0">
    <property type="entry name" value="SARCALUMENIN"/>
    <property type="match status" value="1"/>
</dbReference>
<dbReference type="Proteomes" id="UP000241421">
    <property type="component" value="Unassembled WGS sequence"/>
</dbReference>
<evidence type="ECO:0000259" key="7">
    <source>
        <dbReference type="Pfam" id="PF16565"/>
    </source>
</evidence>
<dbReference type="InterPro" id="IPR038113">
    <property type="entry name" value="MITD1_C_sf"/>
</dbReference>
<evidence type="ECO:0000256" key="1">
    <source>
        <dbReference type="ARBA" id="ARBA00004370"/>
    </source>
</evidence>
<dbReference type="GO" id="GO:0003924">
    <property type="term" value="F:GTPase activity"/>
    <property type="evidence" value="ECO:0007669"/>
    <property type="project" value="InterPro"/>
</dbReference>
<dbReference type="AlphaFoldDB" id="A0A2U2HJD9"/>
<dbReference type="InterPro" id="IPR032341">
    <property type="entry name" value="MITD1_C"/>
</dbReference>
<comment type="subcellular location">
    <subcellularLocation>
        <location evidence="1">Membrane</location>
    </subcellularLocation>
</comment>
<dbReference type="SUPFAM" id="SSF52540">
    <property type="entry name" value="P-loop containing nucleoside triphosphate hydrolases"/>
    <property type="match status" value="1"/>
</dbReference>
<evidence type="ECO:0000256" key="2">
    <source>
        <dbReference type="ARBA" id="ARBA00022741"/>
    </source>
</evidence>
<gene>
    <name evidence="8" type="ORF">C7C56_015195</name>
</gene>
<dbReference type="GO" id="GO:0005525">
    <property type="term" value="F:GTP binding"/>
    <property type="evidence" value="ECO:0007669"/>
    <property type="project" value="UniProtKB-KW"/>
</dbReference>
<reference evidence="8 9" key="1">
    <citation type="submission" date="2018-04" db="EMBL/GenBank/DDBJ databases">
        <title>Massilia violaceinigra sp. nov., a novel purple-pigmented bacterium isolated from Tianshan glacier, Xinjiang, China.</title>
        <authorList>
            <person name="Wang H."/>
        </authorList>
    </citation>
    <scope>NUCLEOTIDE SEQUENCE [LARGE SCALE GENOMIC DNA]</scope>
    <source>
        <strain evidence="8 9">B448-2</strain>
    </source>
</reference>
<evidence type="ECO:0000256" key="3">
    <source>
        <dbReference type="ARBA" id="ARBA00022801"/>
    </source>
</evidence>
<dbReference type="Gene3D" id="3.40.50.300">
    <property type="entry name" value="P-loop containing nucleotide triphosphate hydrolases"/>
    <property type="match status" value="1"/>
</dbReference>